<reference evidence="1 2" key="1">
    <citation type="journal article" date="2014" name="Agronomy (Basel)">
        <title>A Draft Genome Sequence for Ensete ventricosum, the Drought-Tolerant Tree Against Hunger.</title>
        <authorList>
            <person name="Harrison J."/>
            <person name="Moore K.A."/>
            <person name="Paszkiewicz K."/>
            <person name="Jones T."/>
            <person name="Grant M."/>
            <person name="Ambacheew D."/>
            <person name="Muzemil S."/>
            <person name="Studholme D.J."/>
        </authorList>
    </citation>
    <scope>NUCLEOTIDE SEQUENCE [LARGE SCALE GENOMIC DNA]</scope>
</reference>
<comment type="caution">
    <text evidence="1">The sequence shown here is derived from an EMBL/GenBank/DDBJ whole genome shotgun (WGS) entry which is preliminary data.</text>
</comment>
<protein>
    <submittedName>
        <fullName evidence="1">Uncharacterized protein</fullName>
    </submittedName>
</protein>
<sequence length="94" mass="10021">MRGTTSSGGYRSYGFGLCGMFSYATSKESTWAPPFLVTWVRCGTTQGPTLIYIGDATELPPLPIWSSYACVKASCGRNQGSSPLARVKASQGRS</sequence>
<dbReference type="AlphaFoldDB" id="A0A426ZUC4"/>
<evidence type="ECO:0000313" key="1">
    <source>
        <dbReference type="EMBL" id="RRT67575.1"/>
    </source>
</evidence>
<gene>
    <name evidence="1" type="ORF">B296_00026362</name>
</gene>
<organism evidence="1 2">
    <name type="scientific">Ensete ventricosum</name>
    <name type="common">Abyssinian banana</name>
    <name type="synonym">Musa ensete</name>
    <dbReference type="NCBI Taxonomy" id="4639"/>
    <lineage>
        <taxon>Eukaryota</taxon>
        <taxon>Viridiplantae</taxon>
        <taxon>Streptophyta</taxon>
        <taxon>Embryophyta</taxon>
        <taxon>Tracheophyta</taxon>
        <taxon>Spermatophyta</taxon>
        <taxon>Magnoliopsida</taxon>
        <taxon>Liliopsida</taxon>
        <taxon>Zingiberales</taxon>
        <taxon>Musaceae</taxon>
        <taxon>Ensete</taxon>
    </lineage>
</organism>
<name>A0A426ZUC4_ENSVE</name>
<accession>A0A426ZUC4</accession>
<evidence type="ECO:0000313" key="2">
    <source>
        <dbReference type="Proteomes" id="UP000287651"/>
    </source>
</evidence>
<proteinExistence type="predicted"/>
<dbReference type="EMBL" id="AMZH03004992">
    <property type="protein sequence ID" value="RRT67575.1"/>
    <property type="molecule type" value="Genomic_DNA"/>
</dbReference>
<dbReference type="Proteomes" id="UP000287651">
    <property type="component" value="Unassembled WGS sequence"/>
</dbReference>